<dbReference type="PANTHER" id="PTHR31465">
    <property type="entry name" value="PROTEIN RTA1-RELATED"/>
    <property type="match status" value="1"/>
</dbReference>
<feature type="region of interest" description="Disordered" evidence="5">
    <location>
        <begin position="294"/>
        <end position="327"/>
    </location>
</feature>
<dbReference type="GO" id="GO:0016020">
    <property type="term" value="C:membrane"/>
    <property type="evidence" value="ECO:0007669"/>
    <property type="project" value="UniProtKB-SubCell"/>
</dbReference>
<keyword evidence="4 6" id="KW-0472">Membrane</keyword>
<feature type="transmembrane region" description="Helical" evidence="6">
    <location>
        <begin position="24"/>
        <end position="43"/>
    </location>
</feature>
<dbReference type="AlphaFoldDB" id="A0A4U6X3H5"/>
<proteinExistence type="predicted"/>
<evidence type="ECO:0000256" key="1">
    <source>
        <dbReference type="ARBA" id="ARBA00004141"/>
    </source>
</evidence>
<feature type="transmembrane region" description="Helical" evidence="6">
    <location>
        <begin position="207"/>
        <end position="231"/>
    </location>
</feature>
<dbReference type="EMBL" id="PJEX01000537">
    <property type="protein sequence ID" value="TKW49463.1"/>
    <property type="molecule type" value="Genomic_DNA"/>
</dbReference>
<feature type="transmembrane region" description="Helical" evidence="6">
    <location>
        <begin position="163"/>
        <end position="187"/>
    </location>
</feature>
<feature type="compositionally biased region" description="Basic and acidic residues" evidence="5">
    <location>
        <begin position="305"/>
        <end position="314"/>
    </location>
</feature>
<dbReference type="OrthoDB" id="3358017at2759"/>
<gene>
    <name evidence="7" type="primary">RTM1</name>
    <name evidence="7" type="ORF">CTA1_454</name>
</gene>
<sequence>MADNSTTTEGASEGFIFYHYDPSMVAATLFIIVFGVSGILHVWQLCQRRTWYFIPFGRRVLEAVGYVGRSLSAAEAPDYTKNPYIIQSILLLLGPALFAASIYMVLGRLIDLLDAGHHSLIGPKWLTKVFVFGDVLSFFAQGGGGGMLATAKDRDSVKKGENIIVGGLVIQILFFGFFMVVTLVFHVRLARGPTSATRAVQTPPWRGLLWVLYGSSLLIMARSLFRVAEYVEGSEGKLPSREVYIYVFDGLLMAVTALLFNWFHPSRVINAEAAGLKQVTSSEVLSEGYLMESGQYRNPQHQRREKYPQSERYEPYQGAGGQQGFRR</sequence>
<feature type="transmembrane region" description="Helical" evidence="6">
    <location>
        <begin position="243"/>
        <end position="263"/>
    </location>
</feature>
<keyword evidence="2 6" id="KW-0812">Transmembrane</keyword>
<dbReference type="Proteomes" id="UP000310108">
    <property type="component" value="Unassembled WGS sequence"/>
</dbReference>
<dbReference type="Pfam" id="PF04479">
    <property type="entry name" value="RTA1"/>
    <property type="match status" value="1"/>
</dbReference>
<evidence type="ECO:0000313" key="7">
    <source>
        <dbReference type="EMBL" id="TKW49463.1"/>
    </source>
</evidence>
<dbReference type="STRING" id="1306861.A0A4U6X3H5"/>
<keyword evidence="8" id="KW-1185">Reference proteome</keyword>
<feature type="transmembrane region" description="Helical" evidence="6">
    <location>
        <begin position="89"/>
        <end position="110"/>
    </location>
</feature>
<evidence type="ECO:0000313" key="8">
    <source>
        <dbReference type="Proteomes" id="UP000310108"/>
    </source>
</evidence>
<evidence type="ECO:0000256" key="3">
    <source>
        <dbReference type="ARBA" id="ARBA00022989"/>
    </source>
</evidence>
<keyword evidence="3 6" id="KW-1133">Transmembrane helix</keyword>
<dbReference type="InterPro" id="IPR007568">
    <property type="entry name" value="RTA1"/>
</dbReference>
<evidence type="ECO:0000256" key="6">
    <source>
        <dbReference type="SAM" id="Phobius"/>
    </source>
</evidence>
<comment type="subcellular location">
    <subcellularLocation>
        <location evidence="1">Membrane</location>
        <topology evidence="1">Multi-pass membrane protein</topology>
    </subcellularLocation>
</comment>
<organism evidence="7 8">
    <name type="scientific">Colletotrichum tanaceti</name>
    <dbReference type="NCBI Taxonomy" id="1306861"/>
    <lineage>
        <taxon>Eukaryota</taxon>
        <taxon>Fungi</taxon>
        <taxon>Dikarya</taxon>
        <taxon>Ascomycota</taxon>
        <taxon>Pezizomycotina</taxon>
        <taxon>Sordariomycetes</taxon>
        <taxon>Hypocreomycetidae</taxon>
        <taxon>Glomerellales</taxon>
        <taxon>Glomerellaceae</taxon>
        <taxon>Colletotrichum</taxon>
        <taxon>Colletotrichum destructivum species complex</taxon>
    </lineage>
</organism>
<evidence type="ECO:0000256" key="2">
    <source>
        <dbReference type="ARBA" id="ARBA00022692"/>
    </source>
</evidence>
<accession>A0A4U6X3H5</accession>
<protein>
    <submittedName>
        <fullName evidence="7">Protein RTM1</fullName>
    </submittedName>
</protein>
<reference evidence="7 8" key="1">
    <citation type="journal article" date="2019" name="PLoS ONE">
        <title>Comparative genome analysis indicates high evolutionary potential of pathogenicity genes in Colletotrichum tanaceti.</title>
        <authorList>
            <person name="Lelwala R.V."/>
            <person name="Korhonen P.K."/>
            <person name="Young N.D."/>
            <person name="Scott J.B."/>
            <person name="Ades P.A."/>
            <person name="Gasser R.B."/>
            <person name="Taylor P.W.J."/>
        </authorList>
    </citation>
    <scope>NUCLEOTIDE SEQUENCE [LARGE SCALE GENOMIC DNA]</scope>
    <source>
        <strain evidence="7">BRIP57314</strain>
    </source>
</reference>
<feature type="compositionally biased region" description="Gly residues" evidence="5">
    <location>
        <begin position="318"/>
        <end position="327"/>
    </location>
</feature>
<evidence type="ECO:0000256" key="4">
    <source>
        <dbReference type="ARBA" id="ARBA00023136"/>
    </source>
</evidence>
<comment type="caution">
    <text evidence="7">The sequence shown here is derived from an EMBL/GenBank/DDBJ whole genome shotgun (WGS) entry which is preliminary data.</text>
</comment>
<dbReference type="PANTHER" id="PTHR31465:SF35">
    <property type="entry name" value="RTA1 DOMAIN PROTEIN-RELATED"/>
    <property type="match status" value="1"/>
</dbReference>
<name>A0A4U6X3H5_9PEZI</name>
<evidence type="ECO:0000256" key="5">
    <source>
        <dbReference type="SAM" id="MobiDB-lite"/>
    </source>
</evidence>